<dbReference type="Gene3D" id="3.30.530.20">
    <property type="match status" value="1"/>
</dbReference>
<dbReference type="InterPro" id="IPR023393">
    <property type="entry name" value="START-like_dom_sf"/>
</dbReference>
<proteinExistence type="inferred from homology"/>
<dbReference type="SUPFAM" id="SSF55961">
    <property type="entry name" value="Bet v1-like"/>
    <property type="match status" value="1"/>
</dbReference>
<sequence>MPQDTVRTAGRLDAVERRLVVDSDVGEVGDVTTVQSLSVVLRAPAAEVWVACTTPDRLARWFGPVHGDLGLGNRYQVEGNAGGTVESCEPPEAFAVTWEFDGGVSRVAVALDVVDEGATRLTLVHAADVPRDFWDRFGPGATGVGWDLALLGLAHHLETGADEPAETSAWGTSDDARAFVAGSAERWGEAAVAAGVEPGGARAAAARTAEFYSAG</sequence>
<evidence type="ECO:0000256" key="1">
    <source>
        <dbReference type="ARBA" id="ARBA00006817"/>
    </source>
</evidence>
<accession>A0A3M2J5S3</accession>
<dbReference type="Pfam" id="PF08327">
    <property type="entry name" value="AHSA1"/>
    <property type="match status" value="1"/>
</dbReference>
<dbReference type="EMBL" id="RFFI01000048">
    <property type="protein sequence ID" value="RMI09452.1"/>
    <property type="molecule type" value="Genomic_DNA"/>
</dbReference>
<protein>
    <submittedName>
        <fullName evidence="3">Polyketide cyclase</fullName>
    </submittedName>
</protein>
<organism evidence="3 4">
    <name type="scientific">Cellulomonas triticagri</name>
    <dbReference type="NCBI Taxonomy" id="2483352"/>
    <lineage>
        <taxon>Bacteria</taxon>
        <taxon>Bacillati</taxon>
        <taxon>Actinomycetota</taxon>
        <taxon>Actinomycetes</taxon>
        <taxon>Micrococcales</taxon>
        <taxon>Cellulomonadaceae</taxon>
        <taxon>Cellulomonas</taxon>
    </lineage>
</organism>
<dbReference type="Proteomes" id="UP000269289">
    <property type="component" value="Unassembled WGS sequence"/>
</dbReference>
<evidence type="ECO:0000313" key="3">
    <source>
        <dbReference type="EMBL" id="RMI09452.1"/>
    </source>
</evidence>
<dbReference type="RefSeq" id="WP_122149304.1">
    <property type="nucleotide sequence ID" value="NZ_RFFI01000048.1"/>
</dbReference>
<reference evidence="3 4" key="1">
    <citation type="submission" date="2018-10" db="EMBL/GenBank/DDBJ databases">
        <title>Isolation, diversity and antifungal activity of actinobacteria from wheat.</title>
        <authorList>
            <person name="Han C."/>
        </authorList>
    </citation>
    <scope>NUCLEOTIDE SEQUENCE [LARGE SCALE GENOMIC DNA]</scope>
    <source>
        <strain evidence="3 4">NEAU-YY56</strain>
    </source>
</reference>
<evidence type="ECO:0000259" key="2">
    <source>
        <dbReference type="Pfam" id="PF08327"/>
    </source>
</evidence>
<comment type="caution">
    <text evidence="3">The sequence shown here is derived from an EMBL/GenBank/DDBJ whole genome shotgun (WGS) entry which is preliminary data.</text>
</comment>
<comment type="similarity">
    <text evidence="1">Belongs to the AHA1 family.</text>
</comment>
<dbReference type="OrthoDB" id="8117292at2"/>
<name>A0A3M2J5S3_9CELL</name>
<feature type="domain" description="Activator of Hsp90 ATPase homologue 1/2-like C-terminal" evidence="2">
    <location>
        <begin position="42"/>
        <end position="158"/>
    </location>
</feature>
<dbReference type="InterPro" id="IPR013538">
    <property type="entry name" value="ASHA1/2-like_C"/>
</dbReference>
<keyword evidence="4" id="KW-1185">Reference proteome</keyword>
<dbReference type="AlphaFoldDB" id="A0A3M2J5S3"/>
<evidence type="ECO:0000313" key="4">
    <source>
        <dbReference type="Proteomes" id="UP000269289"/>
    </source>
</evidence>
<gene>
    <name evidence="3" type="ORF">EBM89_10070</name>
</gene>